<evidence type="ECO:0000313" key="5">
    <source>
        <dbReference type="EMBL" id="CAJ0575374.1"/>
    </source>
</evidence>
<keyword evidence="3" id="KW-0648">Protein biosynthesis</keyword>
<dbReference type="GO" id="GO:0005852">
    <property type="term" value="C:eukaryotic translation initiation factor 3 complex"/>
    <property type="evidence" value="ECO:0007669"/>
    <property type="project" value="InterPro"/>
</dbReference>
<dbReference type="GO" id="GO:0003743">
    <property type="term" value="F:translation initiation factor activity"/>
    <property type="evidence" value="ECO:0007669"/>
    <property type="project" value="UniProtKB-KW"/>
</dbReference>
<gene>
    <name evidence="5" type="ORF">MSPICULIGERA_LOCUS13685</name>
</gene>
<feature type="region of interest" description="Disordered" evidence="4">
    <location>
        <begin position="15"/>
        <end position="45"/>
    </location>
</feature>
<keyword evidence="6" id="KW-1185">Reference proteome</keyword>
<keyword evidence="2" id="KW-0396">Initiation factor</keyword>
<dbReference type="Proteomes" id="UP001177023">
    <property type="component" value="Unassembled WGS sequence"/>
</dbReference>
<dbReference type="Pfam" id="PF08597">
    <property type="entry name" value="eIF3_subunit"/>
    <property type="match status" value="1"/>
</dbReference>
<evidence type="ECO:0000313" key="6">
    <source>
        <dbReference type="Proteomes" id="UP001177023"/>
    </source>
</evidence>
<comment type="caution">
    <text evidence="5">The sequence shown here is derived from an EMBL/GenBank/DDBJ whole genome shotgun (WGS) entry which is preliminary data.</text>
</comment>
<feature type="compositionally biased region" description="Basic and acidic residues" evidence="4">
    <location>
        <begin position="155"/>
        <end position="165"/>
    </location>
</feature>
<dbReference type="PANTHER" id="PTHR21681">
    <property type="entry name" value="EUKARYOTIC TRANSLATION INITIATION FACTOR 3 SUBUNIT J"/>
    <property type="match status" value="1"/>
</dbReference>
<evidence type="ECO:0008006" key="7">
    <source>
        <dbReference type="Google" id="ProtNLM"/>
    </source>
</evidence>
<evidence type="ECO:0000256" key="4">
    <source>
        <dbReference type="SAM" id="MobiDB-lite"/>
    </source>
</evidence>
<evidence type="ECO:0000256" key="2">
    <source>
        <dbReference type="ARBA" id="ARBA00022540"/>
    </source>
</evidence>
<accession>A0AA36CUQ0</accession>
<reference evidence="5" key="1">
    <citation type="submission" date="2023-06" db="EMBL/GenBank/DDBJ databases">
        <authorList>
            <person name="Delattre M."/>
        </authorList>
    </citation>
    <scope>NUCLEOTIDE SEQUENCE</scope>
    <source>
        <strain evidence="5">AF72</strain>
    </source>
</reference>
<dbReference type="PANTHER" id="PTHR21681:SF0">
    <property type="entry name" value="EUKARYOTIC TRANSLATION INITIATION FACTOR 3 SUBUNIT J"/>
    <property type="match status" value="1"/>
</dbReference>
<dbReference type="InterPro" id="IPR023194">
    <property type="entry name" value="eIF3-like_dom_sf"/>
</dbReference>
<dbReference type="InterPro" id="IPR013906">
    <property type="entry name" value="eIF3j"/>
</dbReference>
<dbReference type="EMBL" id="CATQJA010002637">
    <property type="protein sequence ID" value="CAJ0575374.1"/>
    <property type="molecule type" value="Genomic_DNA"/>
</dbReference>
<feature type="region of interest" description="Disordered" evidence="4">
    <location>
        <begin position="155"/>
        <end position="210"/>
    </location>
</feature>
<dbReference type="AlphaFoldDB" id="A0AA36CUQ0"/>
<protein>
    <recommendedName>
        <fullName evidence="7">Eukaryotic translation initiation factor 3 30 kDa subunit</fullName>
    </recommendedName>
</protein>
<organism evidence="5 6">
    <name type="scientific">Mesorhabditis spiculigera</name>
    <dbReference type="NCBI Taxonomy" id="96644"/>
    <lineage>
        <taxon>Eukaryota</taxon>
        <taxon>Metazoa</taxon>
        <taxon>Ecdysozoa</taxon>
        <taxon>Nematoda</taxon>
        <taxon>Chromadorea</taxon>
        <taxon>Rhabditida</taxon>
        <taxon>Rhabditina</taxon>
        <taxon>Rhabditomorpha</taxon>
        <taxon>Rhabditoidea</taxon>
        <taxon>Rhabditidae</taxon>
        <taxon>Mesorhabditinae</taxon>
        <taxon>Mesorhabditis</taxon>
    </lineage>
</organism>
<keyword evidence="1" id="KW-0963">Cytoplasm</keyword>
<sequence length="210" mass="23322">MSDWDDDDFVPETVAAAPAAPVEQSIDNYRVPSPQPQKKVKPKYMEKEDQTYAMEDLGRELTTAEREAIQRKTDRAFARELMGGEGADDDEDSWQDAASKEDFEHWGDKIAKWASQRHKAAHYGDFLSKLLAGLSKDLDATDIRKMSNLLKQIADDKKKETDKAKPVASVGKKKAKTAVKSTGGKGRDDLDDYGTGGGSGWRGDDDDDFM</sequence>
<evidence type="ECO:0000256" key="1">
    <source>
        <dbReference type="ARBA" id="ARBA00022490"/>
    </source>
</evidence>
<feature type="non-terminal residue" evidence="5">
    <location>
        <position position="210"/>
    </location>
</feature>
<name>A0AA36CUQ0_9BILA</name>
<dbReference type="Gene3D" id="1.10.246.60">
    <property type="entry name" value="Eukaryotic translation initiation factor 3 like domains"/>
    <property type="match status" value="1"/>
</dbReference>
<proteinExistence type="predicted"/>
<evidence type="ECO:0000256" key="3">
    <source>
        <dbReference type="ARBA" id="ARBA00022917"/>
    </source>
</evidence>